<evidence type="ECO:0000313" key="3">
    <source>
        <dbReference type="Proteomes" id="UP000019113"/>
    </source>
</evidence>
<keyword evidence="1" id="KW-0175">Coiled coil</keyword>
<dbReference type="STRING" id="1178482.AR456_07735"/>
<comment type="caution">
    <text evidence="2">The sequence shown here is derived from an EMBL/GenBank/DDBJ whole genome shotgun (WGS) entry which is preliminary data.</text>
</comment>
<dbReference type="eggNOG" id="COG1196">
    <property type="taxonomic scope" value="Bacteria"/>
</dbReference>
<dbReference type="AlphaFoldDB" id="W1N1P5"/>
<organism evidence="2 3">
    <name type="scientific">Halomonas huangheensis</name>
    <dbReference type="NCBI Taxonomy" id="1178482"/>
    <lineage>
        <taxon>Bacteria</taxon>
        <taxon>Pseudomonadati</taxon>
        <taxon>Pseudomonadota</taxon>
        <taxon>Gammaproteobacteria</taxon>
        <taxon>Oceanospirillales</taxon>
        <taxon>Halomonadaceae</taxon>
        <taxon>Halomonas</taxon>
    </lineage>
</organism>
<name>W1N1P5_9GAMM</name>
<evidence type="ECO:0000256" key="1">
    <source>
        <dbReference type="SAM" id="Coils"/>
    </source>
</evidence>
<gene>
    <name evidence="2" type="ORF">BJB45_06385</name>
</gene>
<accession>W1N1P5</accession>
<proteinExistence type="predicted"/>
<reference evidence="2 3" key="1">
    <citation type="submission" date="2013-08" db="EMBL/GenBank/DDBJ databases">
        <title>draft genome of Halomonas huanghegensis, strain BJGMM-B45T.</title>
        <authorList>
            <person name="Miao C."/>
            <person name="Wan Y."/>
            <person name="Jin W."/>
        </authorList>
    </citation>
    <scope>NUCLEOTIDE SEQUENCE [LARGE SCALE GENOMIC DNA]</scope>
    <source>
        <strain evidence="2 3">BJGMM-B45</strain>
    </source>
</reference>
<dbReference type="RefSeq" id="WP_021820813.1">
    <property type="nucleotide sequence ID" value="NZ_AVBC01000045.1"/>
</dbReference>
<dbReference type="InterPro" id="IPR016866">
    <property type="entry name" value="UCP028069"/>
</dbReference>
<sequence length="270" mass="30047">MAMYRGYRSSTAGAMLALTRVGSAVGALAVGLTLSTSALAQSELEQEALAAQQSQAELQEKIDAADESVRERIEQLRQAEQTSRRLSGYNDALAPQVEELEATLAERQDGVATLSETREALPGLLSDMTERLGRWVEQDMPFLKDERLARVSALESQLASSRLSNSEKLEHVLAAWRVELNYGRELDAWRGTLEAENPREVDYLRMGRVGWYYLTPDGQQGAVWKAADQQWQSLSASQREEVARGLSIVRDQRAPELLNLPLSQPEESRS</sequence>
<keyword evidence="3" id="KW-1185">Reference proteome</keyword>
<evidence type="ECO:0008006" key="4">
    <source>
        <dbReference type="Google" id="ProtNLM"/>
    </source>
</evidence>
<evidence type="ECO:0000313" key="2">
    <source>
        <dbReference type="EMBL" id="ERL49403.1"/>
    </source>
</evidence>
<feature type="coiled-coil region" evidence="1">
    <location>
        <begin position="41"/>
        <end position="82"/>
    </location>
</feature>
<dbReference type="Proteomes" id="UP000019113">
    <property type="component" value="Unassembled WGS sequence"/>
</dbReference>
<dbReference type="EMBL" id="AVBC01000045">
    <property type="protein sequence ID" value="ERL49403.1"/>
    <property type="molecule type" value="Genomic_DNA"/>
</dbReference>
<protein>
    <recommendedName>
        <fullName evidence="4">DUF3450 domain-containing protein</fullName>
    </recommendedName>
</protein>
<dbReference type="PATRIC" id="fig|1178482.3.peg.3858"/>
<dbReference type="Pfam" id="PF11932">
    <property type="entry name" value="DUF3450"/>
    <property type="match status" value="1"/>
</dbReference>